<accession>A0A6B2L3M8</accession>
<dbReference type="UniPathway" id="UPA00282"/>
<keyword evidence="8" id="KW-0732">Signal</keyword>
<evidence type="ECO:0000256" key="1">
    <source>
        <dbReference type="ARBA" id="ARBA00004771"/>
    </source>
</evidence>
<dbReference type="GO" id="GO:0047196">
    <property type="term" value="F:long-chain-alcohol O-fatty-acyltransferase activity"/>
    <property type="evidence" value="ECO:0007669"/>
    <property type="project" value="UniProtKB-EC"/>
</dbReference>
<comment type="similarity">
    <text evidence="5">In the N-terminal section; belongs to the long-chain O-acyltransferase family.</text>
</comment>
<evidence type="ECO:0000256" key="5">
    <source>
        <dbReference type="ARBA" id="ARBA00024360"/>
    </source>
</evidence>
<evidence type="ECO:0000259" key="10">
    <source>
        <dbReference type="Pfam" id="PF06974"/>
    </source>
</evidence>
<comment type="pathway">
    <text evidence="1">Glycerolipid metabolism; triacylglycerol biosynthesis.</text>
</comment>
<dbReference type="EMBL" id="GIBP01002552">
    <property type="protein sequence ID" value="NDV31521.1"/>
    <property type="molecule type" value="Transcribed_RNA"/>
</dbReference>
<evidence type="ECO:0000256" key="3">
    <source>
        <dbReference type="ARBA" id="ARBA00022679"/>
    </source>
</evidence>
<evidence type="ECO:0000256" key="8">
    <source>
        <dbReference type="SAM" id="SignalP"/>
    </source>
</evidence>
<feature type="chain" id="PRO_5025657629" evidence="8">
    <location>
        <begin position="23"/>
        <end position="461"/>
    </location>
</feature>
<dbReference type="GO" id="GO:0005886">
    <property type="term" value="C:plasma membrane"/>
    <property type="evidence" value="ECO:0007669"/>
    <property type="project" value="TreeGrafter"/>
</dbReference>
<dbReference type="Pfam" id="PF06974">
    <property type="entry name" value="WS_DGAT_C"/>
    <property type="match status" value="1"/>
</dbReference>
<dbReference type="InterPro" id="IPR045034">
    <property type="entry name" value="O-acyltransferase_WSD1-like"/>
</dbReference>
<dbReference type="AlphaFoldDB" id="A0A6B2L3M8"/>
<protein>
    <submittedName>
        <fullName evidence="11">Uncharacterized protein</fullName>
    </submittedName>
</protein>
<comment type="catalytic activity">
    <reaction evidence="6">
        <text>a long chain fatty alcohol + a fatty acyl-CoA = a long-chain alcohol wax ester + CoA</text>
        <dbReference type="Rhea" id="RHEA:38443"/>
        <dbReference type="ChEBI" id="CHEBI:17135"/>
        <dbReference type="ChEBI" id="CHEBI:57287"/>
        <dbReference type="ChEBI" id="CHEBI:77636"/>
        <dbReference type="ChEBI" id="CHEBI:235323"/>
        <dbReference type="EC" id="2.3.1.75"/>
    </reaction>
</comment>
<comment type="pathway">
    <text evidence="2">Lipid metabolism.</text>
</comment>
<dbReference type="GO" id="GO:0019432">
    <property type="term" value="P:triglyceride biosynthetic process"/>
    <property type="evidence" value="ECO:0007669"/>
    <property type="project" value="UniProtKB-UniPathway"/>
</dbReference>
<feature type="domain" description="O-acyltransferase WSD1-like N-terminal" evidence="9">
    <location>
        <begin position="59"/>
        <end position="196"/>
    </location>
</feature>
<dbReference type="PANTHER" id="PTHR31650">
    <property type="entry name" value="O-ACYLTRANSFERASE (WSD1-LIKE) FAMILY PROTEIN"/>
    <property type="match status" value="1"/>
</dbReference>
<proteinExistence type="inferred from homology"/>
<keyword evidence="4" id="KW-0012">Acyltransferase</keyword>
<evidence type="ECO:0000313" key="11">
    <source>
        <dbReference type="EMBL" id="NDV31521.1"/>
    </source>
</evidence>
<evidence type="ECO:0000256" key="7">
    <source>
        <dbReference type="ARBA" id="ARBA00048109"/>
    </source>
</evidence>
<reference evidence="11" key="1">
    <citation type="journal article" date="2020" name="J. Eukaryot. Microbiol.">
        <title>De novo Sequencing, Assembly and Annotation of the Transcriptome for the Free-Living Testate Amoeba Arcella intermedia.</title>
        <authorList>
            <person name="Ribeiro G.M."/>
            <person name="Porfirio-Sousa A.L."/>
            <person name="Maurer-Alcala X.X."/>
            <person name="Katz L.A."/>
            <person name="Lahr D.J.G."/>
        </authorList>
    </citation>
    <scope>NUCLEOTIDE SEQUENCE</scope>
</reference>
<evidence type="ECO:0000256" key="4">
    <source>
        <dbReference type="ARBA" id="ARBA00023315"/>
    </source>
</evidence>
<dbReference type="Pfam" id="PF03007">
    <property type="entry name" value="WS_DGAT_cat"/>
    <property type="match status" value="1"/>
</dbReference>
<keyword evidence="3" id="KW-0808">Transferase</keyword>
<feature type="signal peptide" evidence="8">
    <location>
        <begin position="1"/>
        <end position="22"/>
    </location>
</feature>
<feature type="domain" description="O-acyltransferase WSD1 C-terminal" evidence="10">
    <location>
        <begin position="314"/>
        <end position="454"/>
    </location>
</feature>
<sequence>MSWWAGLALGLLSFLVFQRLRSSLGPEYTPVAPHDSVWSWNGPTNPYIINTFWVVDRMDKDEFKRLFNNSVVESSPSFIKFKQILVKRMGGSYWLNDKDYHIDRHILQTSIGIKEEATKEEVAKYIGELASQPLEKDRPLWRIYVIPNYIGGKTVMVGRFHHVIADGVALVSLIFNSMEHLNSHTSPSSNPKIVGRSWEWKKLIHLFSGLIQVVRAFLLPSDGLPLSGKVLSCKRVVSWSDPFPLDEVKKIKEYYNCSVNDVLASCVAGAFHRELLKRLDGDITKLKSRTLKAIIPINIRPPHALAPGKIKLENHISTFILPLAVTSTDAISRLKDTTRNAAQQKNSTYPFVVDKLLQLLKLTVPSLAPYVMNFVANKCTVIFTNVPGPSTPLAMGGHRMWELVPWVPFSGQMGWGVSVLSYAGHVQVGLCVDISFCSNPEMFISYFLEEFRELLNSTNKK</sequence>
<evidence type="ECO:0000259" key="9">
    <source>
        <dbReference type="Pfam" id="PF03007"/>
    </source>
</evidence>
<dbReference type="GO" id="GO:0004144">
    <property type="term" value="F:diacylglycerol O-acyltransferase activity"/>
    <property type="evidence" value="ECO:0007669"/>
    <property type="project" value="UniProtKB-EC"/>
</dbReference>
<organism evidence="11">
    <name type="scientific">Arcella intermedia</name>
    <dbReference type="NCBI Taxonomy" id="1963864"/>
    <lineage>
        <taxon>Eukaryota</taxon>
        <taxon>Amoebozoa</taxon>
        <taxon>Tubulinea</taxon>
        <taxon>Elardia</taxon>
        <taxon>Arcellinida</taxon>
        <taxon>Sphaerothecina</taxon>
        <taxon>Arcellidae</taxon>
        <taxon>Arcella</taxon>
    </lineage>
</organism>
<evidence type="ECO:0000256" key="2">
    <source>
        <dbReference type="ARBA" id="ARBA00005189"/>
    </source>
</evidence>
<comment type="catalytic activity">
    <reaction evidence="7">
        <text>an acyl-CoA + a 1,2-diacyl-sn-glycerol = a triacyl-sn-glycerol + CoA</text>
        <dbReference type="Rhea" id="RHEA:10868"/>
        <dbReference type="ChEBI" id="CHEBI:17815"/>
        <dbReference type="ChEBI" id="CHEBI:57287"/>
        <dbReference type="ChEBI" id="CHEBI:58342"/>
        <dbReference type="ChEBI" id="CHEBI:64615"/>
        <dbReference type="EC" id="2.3.1.20"/>
    </reaction>
</comment>
<dbReference type="InterPro" id="IPR004255">
    <property type="entry name" value="O-acyltransferase_WSD1_N"/>
</dbReference>
<dbReference type="InterPro" id="IPR009721">
    <property type="entry name" value="O-acyltransferase_WSD1_C"/>
</dbReference>
<dbReference type="PANTHER" id="PTHR31650:SF1">
    <property type="entry name" value="WAX ESTER SYNTHASE_DIACYLGLYCEROL ACYLTRANSFERASE 4-RELATED"/>
    <property type="match status" value="1"/>
</dbReference>
<name>A0A6B2L3M8_9EUKA</name>
<evidence type="ECO:0000256" key="6">
    <source>
        <dbReference type="ARBA" id="ARBA00047604"/>
    </source>
</evidence>